<keyword evidence="2 4" id="KW-0326">Glycosidase</keyword>
<dbReference type="InterPro" id="IPR006047">
    <property type="entry name" value="GH13_cat_dom"/>
</dbReference>
<dbReference type="RefSeq" id="WP_073577382.1">
    <property type="nucleotide sequence ID" value="NZ_BAAAJZ010000006.1"/>
</dbReference>
<dbReference type="Pfam" id="PF00128">
    <property type="entry name" value="Alpha-amylase"/>
    <property type="match status" value="1"/>
</dbReference>
<dbReference type="PANTHER" id="PTHR10357">
    <property type="entry name" value="ALPHA-AMYLASE FAMILY MEMBER"/>
    <property type="match status" value="1"/>
</dbReference>
<gene>
    <name evidence="4" type="ORF">HDA37_004490</name>
</gene>
<dbReference type="Proteomes" id="UP000549695">
    <property type="component" value="Unassembled WGS sequence"/>
</dbReference>
<dbReference type="Gene3D" id="3.20.20.80">
    <property type="entry name" value="Glycosidases"/>
    <property type="match status" value="1"/>
</dbReference>
<sequence length="396" mass="43469">MDWVRHAIWWHVYPLGFTGAHPDRGDGADHSLRRIVGWLDHAVALGANGLLLGPVFASATHGYDTTDHLRIDPRLGSDADFDALVAEAKGRGLRILLDGVFNHVGPEHPRLLAARADPGGPDDAWFRHTDDGEIAVFEGHPGLHTLDHDNPAVRDHVADVLCHWLDRGADGWRLDAAYTVPDDFWADVLPRVRERHPDAWFLGEVIHGEHDAVTAATTIDALTQYELWKAIWSSLNDGNPHELAWALQRHDRFVAAAVPNTFVGNHDVTRLASQLHDRRHIELAVAVLCTVGGTPSVYAGDELGLTGVKEERAGGDDAVRPEFPADGSLPSGADPHVLAVHQELIGLRRRHPWLYDARTEVAEATDDRLVYVSHGDGGALRVTLDYAAGTWDVQDV</sequence>
<organism evidence="4 5">
    <name type="scientific">Pseudonocardia alni</name>
    <name type="common">Amycolata alni</name>
    <dbReference type="NCBI Taxonomy" id="33907"/>
    <lineage>
        <taxon>Bacteria</taxon>
        <taxon>Bacillati</taxon>
        <taxon>Actinomycetota</taxon>
        <taxon>Actinomycetes</taxon>
        <taxon>Pseudonocardiales</taxon>
        <taxon>Pseudonocardiaceae</taxon>
        <taxon>Pseudonocardia</taxon>
    </lineage>
</organism>
<comment type="caution">
    <text evidence="4">The sequence shown here is derived from an EMBL/GenBank/DDBJ whole genome shotgun (WGS) entry which is preliminary data.</text>
</comment>
<dbReference type="AlphaFoldDB" id="A0A852WD40"/>
<evidence type="ECO:0000256" key="1">
    <source>
        <dbReference type="ARBA" id="ARBA00022801"/>
    </source>
</evidence>
<dbReference type="GeneID" id="98054163"/>
<dbReference type="SUPFAM" id="SSF51445">
    <property type="entry name" value="(Trans)glycosidases"/>
    <property type="match status" value="1"/>
</dbReference>
<dbReference type="EMBL" id="JACCCZ010000001">
    <property type="protein sequence ID" value="NYG04205.1"/>
    <property type="molecule type" value="Genomic_DNA"/>
</dbReference>
<evidence type="ECO:0000313" key="5">
    <source>
        <dbReference type="Proteomes" id="UP000549695"/>
    </source>
</evidence>
<keyword evidence="1" id="KW-0378">Hydrolase</keyword>
<reference evidence="4 5" key="1">
    <citation type="submission" date="2020-07" db="EMBL/GenBank/DDBJ databases">
        <title>Sequencing the genomes of 1000 actinobacteria strains.</title>
        <authorList>
            <person name="Klenk H.-P."/>
        </authorList>
    </citation>
    <scope>NUCLEOTIDE SEQUENCE [LARGE SCALE GENOMIC DNA]</scope>
    <source>
        <strain evidence="4 5">DSM 44749</strain>
    </source>
</reference>
<feature type="domain" description="Glycosyl hydrolase family 13 catalytic" evidence="3">
    <location>
        <begin position="11"/>
        <end position="348"/>
    </location>
</feature>
<dbReference type="GO" id="GO:0016798">
    <property type="term" value="F:hydrolase activity, acting on glycosyl bonds"/>
    <property type="evidence" value="ECO:0007669"/>
    <property type="project" value="UniProtKB-KW"/>
</dbReference>
<evidence type="ECO:0000256" key="2">
    <source>
        <dbReference type="ARBA" id="ARBA00023295"/>
    </source>
</evidence>
<accession>A0A852WD40</accession>
<keyword evidence="5" id="KW-1185">Reference proteome</keyword>
<dbReference type="PANTHER" id="PTHR10357:SF210">
    <property type="entry name" value="MALTODEXTRIN GLUCOSIDASE"/>
    <property type="match status" value="1"/>
</dbReference>
<evidence type="ECO:0000259" key="3">
    <source>
        <dbReference type="SMART" id="SM00642"/>
    </source>
</evidence>
<protein>
    <submittedName>
        <fullName evidence="4">Glycosidase</fullName>
    </submittedName>
</protein>
<evidence type="ECO:0000313" key="4">
    <source>
        <dbReference type="EMBL" id="NYG04205.1"/>
    </source>
</evidence>
<name>A0A852WD40_PSEA5</name>
<dbReference type="GO" id="GO:0005975">
    <property type="term" value="P:carbohydrate metabolic process"/>
    <property type="evidence" value="ECO:0007669"/>
    <property type="project" value="InterPro"/>
</dbReference>
<dbReference type="SMART" id="SM00642">
    <property type="entry name" value="Aamy"/>
    <property type="match status" value="1"/>
</dbReference>
<dbReference type="InterPro" id="IPR017853">
    <property type="entry name" value="GH"/>
</dbReference>
<proteinExistence type="predicted"/>